<organism evidence="2 3">
    <name type="scientific">Hymenobacter monticola</name>
    <dbReference type="NCBI Taxonomy" id="1705399"/>
    <lineage>
        <taxon>Bacteria</taxon>
        <taxon>Pseudomonadati</taxon>
        <taxon>Bacteroidota</taxon>
        <taxon>Cytophagia</taxon>
        <taxon>Cytophagales</taxon>
        <taxon>Hymenobacteraceae</taxon>
        <taxon>Hymenobacter</taxon>
    </lineage>
</organism>
<proteinExistence type="predicted"/>
<protein>
    <submittedName>
        <fullName evidence="2">T9SS type A sorting domain-containing protein</fullName>
    </submittedName>
</protein>
<reference evidence="2 3" key="1">
    <citation type="submission" date="2022-03" db="EMBL/GenBank/DDBJ databases">
        <title>Hymenobactersp. isolated from the air.</title>
        <authorList>
            <person name="Won M."/>
            <person name="Kwon S.-W."/>
        </authorList>
    </citation>
    <scope>NUCLEOTIDE SEQUENCE [LARGE SCALE GENOMIC DNA]</scope>
    <source>
        <strain evidence="2 3">KACC 22596</strain>
    </source>
</reference>
<evidence type="ECO:0000256" key="1">
    <source>
        <dbReference type="SAM" id="SignalP"/>
    </source>
</evidence>
<dbReference type="Proteomes" id="UP000831390">
    <property type="component" value="Chromosome"/>
</dbReference>
<feature type="signal peptide" evidence="1">
    <location>
        <begin position="1"/>
        <end position="28"/>
    </location>
</feature>
<accession>A0ABY4B8S4</accession>
<evidence type="ECO:0000313" key="2">
    <source>
        <dbReference type="EMBL" id="UOE35573.1"/>
    </source>
</evidence>
<sequence length="616" mass="62029">MKHFFTLACGSPLACLLLLLLVGPAAFAQAPAWQMALTINQSGSQFGVPPQVSATATDASGNVYITGTYSGTASFGSITLTSVTPYLTVGNTSFNETDAFVAKWSPVSNSFVWAQSAGGGGYDGASAIAVVGTSVYITGAFTGPTAAFGSTTLANTNNTGTSPGSYNGTDVFVAKLIDLGASASFAWAQRASGTSNEGATGIAVDGSNVYVAGWFSASTVVFGATTLTNASVAGSTFVAKLADNGATANFVWAQQSSGLGGNVAVALAVSGSSVYVTGGFNGPTATFGPFTLTNANPATGIYGNRTDIFVAKLTDAGPTSSFTWAQQAGGIGFDVPKALAVNGANVYIAGYYGSTRYSVGGPLGNTPSTFGNTSLPSIGDYDAFVAKLTDAGATASFAWAQRAGGADMDSATAITVQGSNVYVAGTFRSSQISFGATTLTRPSANGSYPRDVFVAKLVDAGSSSRFDWAQQAGGSADDFATSVRVARGSVYVGGTVGPIASFGSQTINTSTSSACFLASLTDPTLTATAAARGNLSFSLSPNPARSTATVQLPAVPGATSAILTLTDALGRTLRTETLSLSTSQRHELNLRGLAPGLYALRVSAGPATATRWLTVE</sequence>
<feature type="chain" id="PRO_5047429313" evidence="1">
    <location>
        <begin position="29"/>
        <end position="616"/>
    </location>
</feature>
<name>A0ABY4B8S4_9BACT</name>
<dbReference type="EMBL" id="CP094534">
    <property type="protein sequence ID" value="UOE35573.1"/>
    <property type="molecule type" value="Genomic_DNA"/>
</dbReference>
<gene>
    <name evidence="2" type="ORF">MTP16_07945</name>
</gene>
<evidence type="ECO:0000313" key="3">
    <source>
        <dbReference type="Proteomes" id="UP000831390"/>
    </source>
</evidence>
<dbReference type="RefSeq" id="WP_243517852.1">
    <property type="nucleotide sequence ID" value="NZ_CP094534.1"/>
</dbReference>
<keyword evidence="1" id="KW-0732">Signal</keyword>
<keyword evidence="3" id="KW-1185">Reference proteome</keyword>